<keyword evidence="9" id="KW-1133">Transmembrane helix</keyword>
<dbReference type="GO" id="GO:0006508">
    <property type="term" value="P:proteolysis"/>
    <property type="evidence" value="ECO:0007669"/>
    <property type="project" value="UniProtKB-KW"/>
</dbReference>
<evidence type="ECO:0000256" key="8">
    <source>
        <dbReference type="ARBA" id="ARBA00024195"/>
    </source>
</evidence>
<comment type="caution">
    <text evidence="12">The sequence shown here is derived from an EMBL/GenBank/DDBJ whole genome shotgun (WGS) entry which is preliminary data.</text>
</comment>
<protein>
    <submittedName>
        <fullName evidence="12">(Mediterranean fruit fly) hypothetical protein</fullName>
    </submittedName>
</protein>
<dbReference type="InterPro" id="IPR038565">
    <property type="entry name" value="CLIP_sf"/>
</dbReference>
<proteinExistence type="inferred from homology"/>
<gene>
    <name evidence="12" type="ORF">CCAP1982_LOCUS19889</name>
</gene>
<dbReference type="InterPro" id="IPR022700">
    <property type="entry name" value="CLIP"/>
</dbReference>
<evidence type="ECO:0000313" key="13">
    <source>
        <dbReference type="Proteomes" id="UP000606786"/>
    </source>
</evidence>
<keyword evidence="1" id="KW-0645">Protease</keyword>
<evidence type="ECO:0000256" key="9">
    <source>
        <dbReference type="SAM" id="Phobius"/>
    </source>
</evidence>
<keyword evidence="9" id="KW-0472">Membrane</keyword>
<accession>A0A811V6K2</accession>
<reference evidence="12" key="1">
    <citation type="submission" date="2020-11" db="EMBL/GenBank/DDBJ databases">
        <authorList>
            <person name="Whitehead M."/>
        </authorList>
    </citation>
    <scope>NUCLEOTIDE SEQUENCE</scope>
    <source>
        <strain evidence="12">EGII</strain>
    </source>
</reference>
<dbReference type="OrthoDB" id="547031at2759"/>
<dbReference type="Pfam" id="PF12032">
    <property type="entry name" value="CLIP"/>
    <property type="match status" value="1"/>
</dbReference>
<dbReference type="Gene3D" id="3.30.1640.30">
    <property type="match status" value="1"/>
</dbReference>
<dbReference type="InterPro" id="IPR001254">
    <property type="entry name" value="Trypsin_dom"/>
</dbReference>
<dbReference type="InterPro" id="IPR009003">
    <property type="entry name" value="Peptidase_S1_PA"/>
</dbReference>
<keyword evidence="3" id="KW-0378">Hydrolase</keyword>
<dbReference type="Proteomes" id="UP000606786">
    <property type="component" value="Unassembled WGS sequence"/>
</dbReference>
<keyword evidence="4" id="KW-0720">Serine protease</keyword>
<evidence type="ECO:0000256" key="5">
    <source>
        <dbReference type="ARBA" id="ARBA00022837"/>
    </source>
</evidence>
<name>A0A811V6K2_CERCA</name>
<sequence length="302" mass="34805">MEDRAISWHYILLISLLQIFLLTLPIDGSRIVFKVDEEYEGKNCTAPNGSTGICLSYNKCRDLTQWKVQNNLRNKSDLLKMFCGNSRIIVCCNQTNPYYSDSNYISKLNPKGLAILEAVECSRPKGDRISKGKKWQWNKRTLGEHDLSTEIDCTPSSLRLCLPKPEDYKIEKTIIHPDYMKPRFANDIALIKLDRDVIRTVNTKPICLPITQLVYDNSDSIDYYKIAGWGRTENGTNTDVLQHAEIPHQKREVCQNIFKQAGVEITDNQIVLAVRMKLILVKVILVVLYLLWYHLRNSVKLK</sequence>
<dbReference type="Gene3D" id="2.40.10.10">
    <property type="entry name" value="Trypsin-like serine proteases"/>
    <property type="match status" value="2"/>
</dbReference>
<keyword evidence="2" id="KW-0732">Signal</keyword>
<evidence type="ECO:0000256" key="3">
    <source>
        <dbReference type="ARBA" id="ARBA00022801"/>
    </source>
</evidence>
<feature type="transmembrane region" description="Helical" evidence="9">
    <location>
        <begin position="278"/>
        <end position="295"/>
    </location>
</feature>
<evidence type="ECO:0000256" key="6">
    <source>
        <dbReference type="ARBA" id="ARBA00023145"/>
    </source>
</evidence>
<keyword evidence="13" id="KW-1185">Reference proteome</keyword>
<dbReference type="PANTHER" id="PTHR24256">
    <property type="entry name" value="TRYPTASE-RELATED"/>
    <property type="match status" value="1"/>
</dbReference>
<evidence type="ECO:0000256" key="7">
    <source>
        <dbReference type="ARBA" id="ARBA00023157"/>
    </source>
</evidence>
<feature type="transmembrane region" description="Helical" evidence="9">
    <location>
        <begin position="6"/>
        <end position="24"/>
    </location>
</feature>
<dbReference type="Pfam" id="PF00089">
    <property type="entry name" value="Trypsin"/>
    <property type="match status" value="1"/>
</dbReference>
<dbReference type="GO" id="GO:0004252">
    <property type="term" value="F:serine-type endopeptidase activity"/>
    <property type="evidence" value="ECO:0007669"/>
    <property type="project" value="InterPro"/>
</dbReference>
<feature type="domain" description="Peptidase S1" evidence="10">
    <location>
        <begin position="66"/>
        <end position="270"/>
    </location>
</feature>
<keyword evidence="6" id="KW-0865">Zymogen</keyword>
<dbReference type="AlphaFoldDB" id="A0A811V6K2"/>
<evidence type="ECO:0000259" key="10">
    <source>
        <dbReference type="PROSITE" id="PS50240"/>
    </source>
</evidence>
<keyword evidence="7" id="KW-1015">Disulfide bond</keyword>
<dbReference type="SUPFAM" id="SSF50494">
    <property type="entry name" value="Trypsin-like serine proteases"/>
    <property type="match status" value="1"/>
</dbReference>
<evidence type="ECO:0000256" key="2">
    <source>
        <dbReference type="ARBA" id="ARBA00022729"/>
    </source>
</evidence>
<dbReference type="InterPro" id="IPR043504">
    <property type="entry name" value="Peptidase_S1_PA_chymotrypsin"/>
</dbReference>
<evidence type="ECO:0000256" key="4">
    <source>
        <dbReference type="ARBA" id="ARBA00022825"/>
    </source>
</evidence>
<dbReference type="PROSITE" id="PS50240">
    <property type="entry name" value="TRYPSIN_DOM"/>
    <property type="match status" value="1"/>
</dbReference>
<keyword evidence="5" id="KW-0106">Calcium</keyword>
<keyword evidence="9" id="KW-0812">Transmembrane</keyword>
<dbReference type="EMBL" id="CAJHJT010000056">
    <property type="protein sequence ID" value="CAD7011778.1"/>
    <property type="molecule type" value="Genomic_DNA"/>
</dbReference>
<feature type="domain" description="Clip" evidence="11">
    <location>
        <begin position="43"/>
        <end position="92"/>
    </location>
</feature>
<comment type="similarity">
    <text evidence="8">Belongs to the peptidase S1 family. CLIP subfamily.</text>
</comment>
<organism evidence="12 13">
    <name type="scientific">Ceratitis capitata</name>
    <name type="common">Mediterranean fruit fly</name>
    <name type="synonym">Tephritis capitata</name>
    <dbReference type="NCBI Taxonomy" id="7213"/>
    <lineage>
        <taxon>Eukaryota</taxon>
        <taxon>Metazoa</taxon>
        <taxon>Ecdysozoa</taxon>
        <taxon>Arthropoda</taxon>
        <taxon>Hexapoda</taxon>
        <taxon>Insecta</taxon>
        <taxon>Pterygota</taxon>
        <taxon>Neoptera</taxon>
        <taxon>Endopterygota</taxon>
        <taxon>Diptera</taxon>
        <taxon>Brachycera</taxon>
        <taxon>Muscomorpha</taxon>
        <taxon>Tephritoidea</taxon>
        <taxon>Tephritidae</taxon>
        <taxon>Ceratitis</taxon>
        <taxon>Ceratitis</taxon>
    </lineage>
</organism>
<evidence type="ECO:0000259" key="11">
    <source>
        <dbReference type="PROSITE" id="PS51888"/>
    </source>
</evidence>
<dbReference type="InterPro" id="IPR051487">
    <property type="entry name" value="Ser/Thr_Proteases_Immune/Dev"/>
</dbReference>
<evidence type="ECO:0000313" key="12">
    <source>
        <dbReference type="EMBL" id="CAD7011778.1"/>
    </source>
</evidence>
<evidence type="ECO:0000256" key="1">
    <source>
        <dbReference type="ARBA" id="ARBA00022670"/>
    </source>
</evidence>
<dbReference type="PROSITE" id="PS51888">
    <property type="entry name" value="CLIP"/>
    <property type="match status" value="1"/>
</dbReference>